<comment type="subcellular location">
    <subcellularLocation>
        <location evidence="1">Cell membrane</location>
        <topology evidence="1">Multi-pass membrane protein</topology>
    </subcellularLocation>
</comment>
<dbReference type="InterPro" id="IPR050277">
    <property type="entry name" value="Sodium:Solute_Symporter"/>
</dbReference>
<evidence type="ECO:0000256" key="11">
    <source>
        <dbReference type="ARBA" id="ARBA00023201"/>
    </source>
</evidence>
<keyword evidence="8" id="KW-0915">Sodium</keyword>
<sequence>MKSVTDFLVAGRSAGRYVVSISSGVAGLGAITIVNYMEMNYIAGFSMSWWGMTSALVLLFITVSGWVIYRFRQTRCMTLAQFFEQRYSRKFRIFTGIVAFSAGLINFGIFPAVGARFFIYFCGLPDTIPIIIFDVNTFSFLMIILLSISLYFVFTGGQIAVIIADFFQGVFVNIVFVIMIVFLFNYVNWDQIRTALAETPMKEAQKEIVIIEQTEEFNLLIDED</sequence>
<feature type="transmembrane region" description="Helical" evidence="12">
    <location>
        <begin position="49"/>
        <end position="71"/>
    </location>
</feature>
<feature type="transmembrane region" description="Helical" evidence="12">
    <location>
        <begin position="17"/>
        <end position="37"/>
    </location>
</feature>
<evidence type="ECO:0000256" key="6">
    <source>
        <dbReference type="ARBA" id="ARBA00022847"/>
    </source>
</evidence>
<comment type="similarity">
    <text evidence="2">Belongs to the sodium:solute symporter (SSF) (TC 2.A.21) family.</text>
</comment>
<evidence type="ECO:0000256" key="3">
    <source>
        <dbReference type="ARBA" id="ARBA00022448"/>
    </source>
</evidence>
<dbReference type="GO" id="GO:0006814">
    <property type="term" value="P:sodium ion transport"/>
    <property type="evidence" value="ECO:0007669"/>
    <property type="project" value="UniProtKB-KW"/>
</dbReference>
<evidence type="ECO:0000256" key="1">
    <source>
        <dbReference type="ARBA" id="ARBA00004651"/>
    </source>
</evidence>
<feature type="transmembrane region" description="Helical" evidence="12">
    <location>
        <begin position="170"/>
        <end position="187"/>
    </location>
</feature>
<dbReference type="AlphaFoldDB" id="A0A382R9L1"/>
<dbReference type="PANTHER" id="PTHR48086">
    <property type="entry name" value="SODIUM/PROLINE SYMPORTER-RELATED"/>
    <property type="match status" value="1"/>
</dbReference>
<evidence type="ECO:0000256" key="9">
    <source>
        <dbReference type="ARBA" id="ARBA00023065"/>
    </source>
</evidence>
<accession>A0A382R9L1</accession>
<dbReference type="InterPro" id="IPR001734">
    <property type="entry name" value="Na/solute_symporter"/>
</dbReference>
<evidence type="ECO:0000256" key="7">
    <source>
        <dbReference type="ARBA" id="ARBA00022989"/>
    </source>
</evidence>
<evidence type="ECO:0000256" key="5">
    <source>
        <dbReference type="ARBA" id="ARBA00022692"/>
    </source>
</evidence>
<dbReference type="PANTHER" id="PTHR48086:SF3">
    <property type="entry name" value="SODIUM_PROLINE SYMPORTER"/>
    <property type="match status" value="1"/>
</dbReference>
<dbReference type="GO" id="GO:0015293">
    <property type="term" value="F:symporter activity"/>
    <property type="evidence" value="ECO:0007669"/>
    <property type="project" value="UniProtKB-KW"/>
</dbReference>
<keyword evidence="4" id="KW-1003">Cell membrane</keyword>
<keyword evidence="5 12" id="KW-0812">Transmembrane</keyword>
<evidence type="ECO:0000256" key="10">
    <source>
        <dbReference type="ARBA" id="ARBA00023136"/>
    </source>
</evidence>
<keyword evidence="3" id="KW-0813">Transport</keyword>
<dbReference type="GO" id="GO:0005886">
    <property type="term" value="C:plasma membrane"/>
    <property type="evidence" value="ECO:0007669"/>
    <property type="project" value="UniProtKB-SubCell"/>
</dbReference>
<keyword evidence="7 12" id="KW-1133">Transmembrane helix</keyword>
<dbReference type="InterPro" id="IPR038377">
    <property type="entry name" value="Na/Glc_symporter_sf"/>
</dbReference>
<name>A0A382R9L1_9ZZZZ</name>
<dbReference type="PROSITE" id="PS50283">
    <property type="entry name" value="NA_SOLUT_SYMP_3"/>
    <property type="match status" value="1"/>
</dbReference>
<feature type="non-terminal residue" evidence="13">
    <location>
        <position position="224"/>
    </location>
</feature>
<evidence type="ECO:0000256" key="8">
    <source>
        <dbReference type="ARBA" id="ARBA00023053"/>
    </source>
</evidence>
<evidence type="ECO:0000256" key="12">
    <source>
        <dbReference type="SAM" id="Phobius"/>
    </source>
</evidence>
<reference evidence="13" key="1">
    <citation type="submission" date="2018-05" db="EMBL/GenBank/DDBJ databases">
        <authorList>
            <person name="Lanie J.A."/>
            <person name="Ng W.-L."/>
            <person name="Kazmierczak K.M."/>
            <person name="Andrzejewski T.M."/>
            <person name="Davidsen T.M."/>
            <person name="Wayne K.J."/>
            <person name="Tettelin H."/>
            <person name="Glass J.I."/>
            <person name="Rusch D."/>
            <person name="Podicherti R."/>
            <person name="Tsui H.-C.T."/>
            <person name="Winkler M.E."/>
        </authorList>
    </citation>
    <scope>NUCLEOTIDE SEQUENCE</scope>
</reference>
<evidence type="ECO:0000256" key="2">
    <source>
        <dbReference type="ARBA" id="ARBA00006434"/>
    </source>
</evidence>
<keyword evidence="10 12" id="KW-0472">Membrane</keyword>
<gene>
    <name evidence="13" type="ORF">METZ01_LOCUS346562</name>
</gene>
<feature type="transmembrane region" description="Helical" evidence="12">
    <location>
        <begin position="140"/>
        <end position="164"/>
    </location>
</feature>
<evidence type="ECO:0000256" key="4">
    <source>
        <dbReference type="ARBA" id="ARBA00022475"/>
    </source>
</evidence>
<protein>
    <submittedName>
        <fullName evidence="13">Uncharacterized protein</fullName>
    </submittedName>
</protein>
<organism evidence="13">
    <name type="scientific">marine metagenome</name>
    <dbReference type="NCBI Taxonomy" id="408172"/>
    <lineage>
        <taxon>unclassified sequences</taxon>
        <taxon>metagenomes</taxon>
        <taxon>ecological metagenomes</taxon>
    </lineage>
</organism>
<keyword evidence="11" id="KW-0739">Sodium transport</keyword>
<dbReference type="Gene3D" id="1.20.1730.10">
    <property type="entry name" value="Sodium/glucose cotransporter"/>
    <property type="match status" value="1"/>
</dbReference>
<proteinExistence type="inferred from homology"/>
<keyword evidence="6" id="KW-0769">Symport</keyword>
<dbReference type="EMBL" id="UINC01119694">
    <property type="protein sequence ID" value="SVC93708.1"/>
    <property type="molecule type" value="Genomic_DNA"/>
</dbReference>
<dbReference type="Pfam" id="PF00474">
    <property type="entry name" value="SSF"/>
    <property type="match status" value="1"/>
</dbReference>
<feature type="transmembrane region" description="Helical" evidence="12">
    <location>
        <begin position="91"/>
        <end position="111"/>
    </location>
</feature>
<evidence type="ECO:0000313" key="13">
    <source>
        <dbReference type="EMBL" id="SVC93708.1"/>
    </source>
</evidence>
<keyword evidence="9" id="KW-0406">Ion transport</keyword>